<dbReference type="InterPro" id="IPR001958">
    <property type="entry name" value="Tet-R_TetA/multi-R_MdtG-like"/>
</dbReference>
<comment type="caution">
    <text evidence="9">The sequence shown here is derived from an EMBL/GenBank/DDBJ whole genome shotgun (WGS) entry which is preliminary data.</text>
</comment>
<evidence type="ECO:0000256" key="5">
    <source>
        <dbReference type="ARBA" id="ARBA00023136"/>
    </source>
</evidence>
<keyword evidence="10" id="KW-1185">Reference proteome</keyword>
<dbReference type="InterPro" id="IPR011701">
    <property type="entry name" value="MFS"/>
</dbReference>
<feature type="domain" description="Major facilitator superfamily (MFS) profile" evidence="8">
    <location>
        <begin position="49"/>
        <end position="593"/>
    </location>
</feature>
<dbReference type="OrthoDB" id="10262656at2759"/>
<dbReference type="PRINTS" id="PR01035">
    <property type="entry name" value="TCRTETA"/>
</dbReference>
<accession>A0A166VD18</accession>
<evidence type="ECO:0000259" key="8">
    <source>
        <dbReference type="PROSITE" id="PS50850"/>
    </source>
</evidence>
<evidence type="ECO:0000256" key="4">
    <source>
        <dbReference type="ARBA" id="ARBA00022989"/>
    </source>
</evidence>
<keyword evidence="4 7" id="KW-1133">Transmembrane helix</keyword>
<evidence type="ECO:0000313" key="9">
    <source>
        <dbReference type="EMBL" id="OAA33527.1"/>
    </source>
</evidence>
<feature type="transmembrane region" description="Helical" evidence="7">
    <location>
        <begin position="87"/>
        <end position="110"/>
    </location>
</feature>
<keyword evidence="2" id="KW-0813">Transport</keyword>
<feature type="transmembrane region" description="Helical" evidence="7">
    <location>
        <begin position="180"/>
        <end position="203"/>
    </location>
</feature>
<feature type="transmembrane region" description="Helical" evidence="7">
    <location>
        <begin position="566"/>
        <end position="588"/>
    </location>
</feature>
<dbReference type="SUPFAM" id="SSF103473">
    <property type="entry name" value="MFS general substrate transporter"/>
    <property type="match status" value="1"/>
</dbReference>
<dbReference type="Pfam" id="PF07690">
    <property type="entry name" value="MFS_1"/>
    <property type="match status" value="1"/>
</dbReference>
<dbReference type="InterPro" id="IPR036259">
    <property type="entry name" value="MFS_trans_sf"/>
</dbReference>
<feature type="transmembrane region" description="Helical" evidence="7">
    <location>
        <begin position="230"/>
        <end position="252"/>
    </location>
</feature>
<feature type="compositionally biased region" description="Low complexity" evidence="6">
    <location>
        <begin position="352"/>
        <end position="361"/>
    </location>
</feature>
<comment type="subcellular location">
    <subcellularLocation>
        <location evidence="1">Membrane</location>
        <topology evidence="1">Multi-pass membrane protein</topology>
    </subcellularLocation>
</comment>
<dbReference type="Gene3D" id="1.20.1250.20">
    <property type="entry name" value="MFS general substrate transporter like domains"/>
    <property type="match status" value="1"/>
</dbReference>
<dbReference type="InterPro" id="IPR020846">
    <property type="entry name" value="MFS_dom"/>
</dbReference>
<evidence type="ECO:0000256" key="1">
    <source>
        <dbReference type="ARBA" id="ARBA00004141"/>
    </source>
</evidence>
<feature type="region of interest" description="Disordered" evidence="6">
    <location>
        <begin position="342"/>
        <end position="364"/>
    </location>
</feature>
<keyword evidence="5 7" id="KW-0472">Membrane</keyword>
<dbReference type="AlphaFoldDB" id="A0A166VD18"/>
<sequence length="609" mass="65853">MVPLLSSSSRGAYEPIAASSAAIMHEPAPAAATMDEKPVSWRDLPQKQQLFVIVLARMSEPLVQTSLQSYMFYQLKWFDPSLPDATIASQAGILHASFTAAQFVTALLWGRMADSSRVGRKSVILVGLFGTSVSCLGFGFARSFWQALLFRTIGGSLNGNVGVMRTMISEIVREKKYQARAFLLLPMTFNIGVIVGPILGGILSDPAGSNPASSSSSLFPGMRFFQQFPYAAPNIVSCLFLLLAAAAVFLCLEETLEGLRQQQDDNNSTTSAAIRSRARPHGDLGIRLGRRLWAFAEKVPQPSLLRWPGRQGAGSTSRYSLLNSEPDVTAAAAPSSTTITYPTFGEEARTGSSSNSNNNNSSRRRRYTQRLAFRRIFTKNVLMTLFAQFLLTLHIGTFNSLWFVFLSTPAETADEHETRRLPFRFTGGLGMRPQSVGAAMAMLGVIGIALQLLLYPRLSARLGTLLSWRVALVLFPFVYFAVPYLAVVPSKTGPAIWVAICAVLSVHVTARTFVLPSQVILVNNCSPHPSVLGTVHGLGQSISSLGRTLGPVVGGVIYGYGLSEGYVGLVFWLLSCVAVCACLASLLVTEGDGHEIWLEGDEGPIDAAR</sequence>
<feature type="transmembrane region" description="Helical" evidence="7">
    <location>
        <begin position="381"/>
        <end position="405"/>
    </location>
</feature>
<dbReference type="Proteomes" id="UP000078544">
    <property type="component" value="Unassembled WGS sequence"/>
</dbReference>
<gene>
    <name evidence="9" type="ORF">AAL_00992</name>
</gene>
<evidence type="ECO:0000313" key="10">
    <source>
        <dbReference type="Proteomes" id="UP000078544"/>
    </source>
</evidence>
<evidence type="ECO:0000256" key="7">
    <source>
        <dbReference type="SAM" id="Phobius"/>
    </source>
</evidence>
<reference evidence="9 10" key="1">
    <citation type="journal article" date="2016" name="Genome Biol. Evol.">
        <title>Divergent and convergent evolution of fungal pathogenicity.</title>
        <authorList>
            <person name="Shang Y."/>
            <person name="Xiao G."/>
            <person name="Zheng P."/>
            <person name="Cen K."/>
            <person name="Zhan S."/>
            <person name="Wang C."/>
        </authorList>
    </citation>
    <scope>NUCLEOTIDE SEQUENCE [LARGE SCALE GENOMIC DNA]</scope>
    <source>
        <strain evidence="9 10">RCEF 2490</strain>
    </source>
</reference>
<feature type="transmembrane region" description="Helical" evidence="7">
    <location>
        <begin position="122"/>
        <end position="141"/>
    </location>
</feature>
<name>A0A166VD18_9HYPO</name>
<evidence type="ECO:0000256" key="2">
    <source>
        <dbReference type="ARBA" id="ARBA00022448"/>
    </source>
</evidence>
<evidence type="ECO:0000256" key="6">
    <source>
        <dbReference type="SAM" id="MobiDB-lite"/>
    </source>
</evidence>
<dbReference type="PANTHER" id="PTHR23504">
    <property type="entry name" value="MAJOR FACILITATOR SUPERFAMILY DOMAIN-CONTAINING PROTEIN 10"/>
    <property type="match status" value="1"/>
</dbReference>
<dbReference type="GO" id="GO:0022857">
    <property type="term" value="F:transmembrane transporter activity"/>
    <property type="evidence" value="ECO:0007669"/>
    <property type="project" value="InterPro"/>
</dbReference>
<dbReference type="EMBL" id="AZGY01000001">
    <property type="protein sequence ID" value="OAA33527.1"/>
    <property type="molecule type" value="Genomic_DNA"/>
</dbReference>
<keyword evidence="3 7" id="KW-0812">Transmembrane</keyword>
<feature type="transmembrane region" description="Helical" evidence="7">
    <location>
        <begin position="494"/>
        <end position="514"/>
    </location>
</feature>
<feature type="transmembrane region" description="Helical" evidence="7">
    <location>
        <begin position="435"/>
        <end position="454"/>
    </location>
</feature>
<organism evidence="9 10">
    <name type="scientific">Moelleriella libera RCEF 2490</name>
    <dbReference type="NCBI Taxonomy" id="1081109"/>
    <lineage>
        <taxon>Eukaryota</taxon>
        <taxon>Fungi</taxon>
        <taxon>Dikarya</taxon>
        <taxon>Ascomycota</taxon>
        <taxon>Pezizomycotina</taxon>
        <taxon>Sordariomycetes</taxon>
        <taxon>Hypocreomycetidae</taxon>
        <taxon>Hypocreales</taxon>
        <taxon>Clavicipitaceae</taxon>
        <taxon>Moelleriella</taxon>
    </lineage>
</organism>
<feature type="transmembrane region" description="Helical" evidence="7">
    <location>
        <begin position="466"/>
        <end position="488"/>
    </location>
</feature>
<proteinExistence type="predicted"/>
<evidence type="ECO:0000256" key="3">
    <source>
        <dbReference type="ARBA" id="ARBA00022692"/>
    </source>
</evidence>
<dbReference type="GO" id="GO:0016020">
    <property type="term" value="C:membrane"/>
    <property type="evidence" value="ECO:0007669"/>
    <property type="project" value="UniProtKB-SubCell"/>
</dbReference>
<protein>
    <submittedName>
        <fullName evidence="9">Major facilitator superfamily domain, general substrate transporter</fullName>
    </submittedName>
</protein>
<dbReference type="PANTHER" id="PTHR23504:SF6">
    <property type="entry name" value="MULTIDRUG TRANSPORTER, PUTATIVE (AFU_ORTHOLOGUE AFUA_4G08740)-RELATED"/>
    <property type="match status" value="1"/>
</dbReference>
<dbReference type="PROSITE" id="PS50850">
    <property type="entry name" value="MFS"/>
    <property type="match status" value="1"/>
</dbReference>